<dbReference type="EMBL" id="JADJMS010000012">
    <property type="protein sequence ID" value="MBK7414695.1"/>
    <property type="molecule type" value="Genomic_DNA"/>
</dbReference>
<name>A0A935N1W6_9RHOO</name>
<accession>A0A935N1W6</accession>
<evidence type="ECO:0000313" key="2">
    <source>
        <dbReference type="EMBL" id="MBK7414695.1"/>
    </source>
</evidence>
<organism evidence="2 3">
    <name type="scientific">Candidatus Dechloromonas phosphorivorans</name>
    <dbReference type="NCBI Taxonomy" id="2899244"/>
    <lineage>
        <taxon>Bacteria</taxon>
        <taxon>Pseudomonadati</taxon>
        <taxon>Pseudomonadota</taxon>
        <taxon>Betaproteobacteria</taxon>
        <taxon>Rhodocyclales</taxon>
        <taxon>Azonexaceae</taxon>
        <taxon>Dechloromonas</taxon>
    </lineage>
</organism>
<keyword evidence="1" id="KW-0472">Membrane</keyword>
<protein>
    <submittedName>
        <fullName evidence="2">Uncharacterized protein</fullName>
    </submittedName>
</protein>
<proteinExistence type="predicted"/>
<evidence type="ECO:0000313" key="3">
    <source>
        <dbReference type="Proteomes" id="UP000739411"/>
    </source>
</evidence>
<keyword evidence="1" id="KW-0812">Transmembrane</keyword>
<sequence length="82" mass="8833">MKRLKEILVTPVLALLVCVALGLLAGEPFFVSKLFGSAMHSYPKLGLLMVLFSIVGLGCIIEAIQFGRNANSKKLAEASNRN</sequence>
<gene>
    <name evidence="2" type="ORF">IPJ38_05815</name>
</gene>
<reference evidence="2 3" key="1">
    <citation type="submission" date="2020-10" db="EMBL/GenBank/DDBJ databases">
        <title>Connecting structure to function with the recovery of over 1000 high-quality activated sludge metagenome-assembled genomes encoding full-length rRNA genes using long-read sequencing.</title>
        <authorList>
            <person name="Singleton C.M."/>
            <person name="Petriglieri F."/>
            <person name="Kristensen J.M."/>
            <person name="Kirkegaard R.H."/>
            <person name="Michaelsen T.Y."/>
            <person name="Andersen M.H."/>
            <person name="Karst S.M."/>
            <person name="Dueholm M.S."/>
            <person name="Nielsen P.H."/>
            <person name="Albertsen M."/>
        </authorList>
    </citation>
    <scope>NUCLEOTIDE SEQUENCE [LARGE SCALE GENOMIC DNA]</scope>
    <source>
        <strain evidence="2">EsbW_18-Q3-R4-48_BATAC.463</strain>
    </source>
</reference>
<dbReference type="Proteomes" id="UP000739411">
    <property type="component" value="Unassembled WGS sequence"/>
</dbReference>
<dbReference type="AlphaFoldDB" id="A0A935N1W6"/>
<comment type="caution">
    <text evidence="2">The sequence shown here is derived from an EMBL/GenBank/DDBJ whole genome shotgun (WGS) entry which is preliminary data.</text>
</comment>
<evidence type="ECO:0000256" key="1">
    <source>
        <dbReference type="SAM" id="Phobius"/>
    </source>
</evidence>
<keyword evidence="1" id="KW-1133">Transmembrane helix</keyword>
<feature type="transmembrane region" description="Helical" evidence="1">
    <location>
        <begin position="45"/>
        <end position="64"/>
    </location>
</feature>
<feature type="transmembrane region" description="Helical" evidence="1">
    <location>
        <begin position="7"/>
        <end position="25"/>
    </location>
</feature>